<keyword evidence="3" id="KW-1185">Reference proteome</keyword>
<gene>
    <name evidence="2" type="ORF">WN51_12888</name>
</gene>
<evidence type="ECO:0000256" key="1">
    <source>
        <dbReference type="SAM" id="MobiDB-lite"/>
    </source>
</evidence>
<dbReference type="AlphaFoldDB" id="A0A0M9A120"/>
<reference evidence="2 3" key="1">
    <citation type="submission" date="2015-07" db="EMBL/GenBank/DDBJ databases">
        <title>The genome of Melipona quadrifasciata.</title>
        <authorList>
            <person name="Pan H."/>
            <person name="Kapheim K."/>
        </authorList>
    </citation>
    <scope>NUCLEOTIDE SEQUENCE [LARGE SCALE GENOMIC DNA]</scope>
    <source>
        <strain evidence="2">0111107301</strain>
        <tissue evidence="2">Whole body</tissue>
    </source>
</reference>
<evidence type="ECO:0000313" key="2">
    <source>
        <dbReference type="EMBL" id="KOX75175.1"/>
    </source>
</evidence>
<proteinExistence type="predicted"/>
<sequence>MEAENDGWRGTSLAHRRTQGANAAEQSADTCPPPSVIPSALGAVFQQLRDSTRTKKASNGVGT</sequence>
<dbReference type="EMBL" id="KQ435770">
    <property type="protein sequence ID" value="KOX75175.1"/>
    <property type="molecule type" value="Genomic_DNA"/>
</dbReference>
<feature type="region of interest" description="Disordered" evidence="1">
    <location>
        <begin position="1"/>
        <end position="38"/>
    </location>
</feature>
<dbReference type="Proteomes" id="UP000053105">
    <property type="component" value="Unassembled WGS sequence"/>
</dbReference>
<accession>A0A0M9A120</accession>
<feature type="compositionally biased region" description="Polar residues" evidence="1">
    <location>
        <begin position="19"/>
        <end position="29"/>
    </location>
</feature>
<organism evidence="2 3">
    <name type="scientific">Melipona quadrifasciata</name>
    <dbReference type="NCBI Taxonomy" id="166423"/>
    <lineage>
        <taxon>Eukaryota</taxon>
        <taxon>Metazoa</taxon>
        <taxon>Ecdysozoa</taxon>
        <taxon>Arthropoda</taxon>
        <taxon>Hexapoda</taxon>
        <taxon>Insecta</taxon>
        <taxon>Pterygota</taxon>
        <taxon>Neoptera</taxon>
        <taxon>Endopterygota</taxon>
        <taxon>Hymenoptera</taxon>
        <taxon>Apocrita</taxon>
        <taxon>Aculeata</taxon>
        <taxon>Apoidea</taxon>
        <taxon>Anthophila</taxon>
        <taxon>Apidae</taxon>
        <taxon>Melipona</taxon>
    </lineage>
</organism>
<name>A0A0M9A120_9HYME</name>
<protein>
    <submittedName>
        <fullName evidence="2">Uncharacterized protein</fullName>
    </submittedName>
</protein>
<evidence type="ECO:0000313" key="3">
    <source>
        <dbReference type="Proteomes" id="UP000053105"/>
    </source>
</evidence>